<dbReference type="Pfam" id="PF00790">
    <property type="entry name" value="VHS"/>
    <property type="match status" value="1"/>
</dbReference>
<dbReference type="Pfam" id="PF03127">
    <property type="entry name" value="GAT"/>
    <property type="match status" value="1"/>
</dbReference>
<feature type="compositionally biased region" description="Low complexity" evidence="6">
    <location>
        <begin position="360"/>
        <end position="371"/>
    </location>
</feature>
<evidence type="ECO:0000256" key="4">
    <source>
        <dbReference type="ARBA" id="ARBA00022927"/>
    </source>
</evidence>
<evidence type="ECO:0008006" key="10">
    <source>
        <dbReference type="Google" id="ProtNLM"/>
    </source>
</evidence>
<feature type="compositionally biased region" description="Polar residues" evidence="6">
    <location>
        <begin position="567"/>
        <end position="586"/>
    </location>
</feature>
<evidence type="ECO:0000313" key="9">
    <source>
        <dbReference type="EMBL" id="JAG94284.1"/>
    </source>
</evidence>
<dbReference type="AlphaFoldDB" id="A0A0D6QUS4"/>
<dbReference type="GO" id="GO:0043130">
    <property type="term" value="F:ubiquitin binding"/>
    <property type="evidence" value="ECO:0007669"/>
    <property type="project" value="InterPro"/>
</dbReference>
<feature type="compositionally biased region" description="Polar residues" evidence="6">
    <location>
        <begin position="372"/>
        <end position="383"/>
    </location>
</feature>
<evidence type="ECO:0000256" key="5">
    <source>
        <dbReference type="ARBA" id="ARBA00023136"/>
    </source>
</evidence>
<dbReference type="GO" id="GO:0016020">
    <property type="term" value="C:membrane"/>
    <property type="evidence" value="ECO:0007669"/>
    <property type="project" value="UniProtKB-SubCell"/>
</dbReference>
<name>A0A0D6QUS4_ARACU</name>
<dbReference type="InterPro" id="IPR002014">
    <property type="entry name" value="VHS_dom"/>
</dbReference>
<dbReference type="Gene3D" id="1.25.40.90">
    <property type="match status" value="1"/>
</dbReference>
<dbReference type="PANTHER" id="PTHR45898">
    <property type="entry name" value="TOM1-LIKE PROTEIN"/>
    <property type="match status" value="1"/>
</dbReference>
<dbReference type="PROSITE" id="PS50909">
    <property type="entry name" value="GAT"/>
    <property type="match status" value="1"/>
</dbReference>
<dbReference type="PANTHER" id="PTHR45898:SF4">
    <property type="entry name" value="TARGET OF MYB PROTEIN 1"/>
    <property type="match status" value="1"/>
</dbReference>
<dbReference type="PROSITE" id="PS50179">
    <property type="entry name" value="VHS"/>
    <property type="match status" value="1"/>
</dbReference>
<accession>A0A0D6QUS4</accession>
<evidence type="ECO:0000256" key="6">
    <source>
        <dbReference type="SAM" id="MobiDB-lite"/>
    </source>
</evidence>
<dbReference type="GO" id="GO:0035091">
    <property type="term" value="F:phosphatidylinositol binding"/>
    <property type="evidence" value="ECO:0007669"/>
    <property type="project" value="InterPro"/>
</dbReference>
<dbReference type="CDD" id="cd14231">
    <property type="entry name" value="GAT_GGA-like_plant"/>
    <property type="match status" value="1"/>
</dbReference>
<evidence type="ECO:0000256" key="3">
    <source>
        <dbReference type="ARBA" id="ARBA00022448"/>
    </source>
</evidence>
<dbReference type="SUPFAM" id="SSF48464">
    <property type="entry name" value="ENTH/VHS domain"/>
    <property type="match status" value="1"/>
</dbReference>
<evidence type="ECO:0000259" key="7">
    <source>
        <dbReference type="PROSITE" id="PS50179"/>
    </source>
</evidence>
<keyword evidence="3" id="KW-0813">Transport</keyword>
<feature type="domain" description="VHS" evidence="7">
    <location>
        <begin position="9"/>
        <end position="138"/>
    </location>
</feature>
<feature type="domain" description="GAT" evidence="8">
    <location>
        <begin position="180"/>
        <end position="268"/>
    </location>
</feature>
<keyword evidence="5" id="KW-0472">Membrane</keyword>
<dbReference type="FunFam" id="1.25.40.90:FF:000028">
    <property type="entry name" value="TOM1-like protein 2"/>
    <property type="match status" value="1"/>
</dbReference>
<dbReference type="CDD" id="cd03561">
    <property type="entry name" value="VHS"/>
    <property type="match status" value="1"/>
</dbReference>
<feature type="region of interest" description="Disordered" evidence="6">
    <location>
        <begin position="356"/>
        <end position="383"/>
    </location>
</feature>
<protein>
    <recommendedName>
        <fullName evidence="10">VHS domain-containing protein</fullName>
    </recommendedName>
</protein>
<dbReference type="GO" id="GO:0005737">
    <property type="term" value="C:cytoplasm"/>
    <property type="evidence" value="ECO:0007669"/>
    <property type="project" value="UniProtKB-ARBA"/>
</dbReference>
<feature type="compositionally biased region" description="Polar residues" evidence="6">
    <location>
        <begin position="307"/>
        <end position="325"/>
    </location>
</feature>
<dbReference type="InterPro" id="IPR038425">
    <property type="entry name" value="GAT_sf"/>
</dbReference>
<evidence type="ECO:0000259" key="8">
    <source>
        <dbReference type="PROSITE" id="PS50909"/>
    </source>
</evidence>
<dbReference type="InterPro" id="IPR008942">
    <property type="entry name" value="ENTH_VHS"/>
</dbReference>
<comment type="similarity">
    <text evidence="2">Belongs to the TOM1 family.</text>
</comment>
<dbReference type="InterPro" id="IPR004152">
    <property type="entry name" value="GAT_dom"/>
</dbReference>
<evidence type="ECO:0000256" key="2">
    <source>
        <dbReference type="ARBA" id="ARBA00007708"/>
    </source>
</evidence>
<dbReference type="Gene3D" id="1.20.58.160">
    <property type="match status" value="1"/>
</dbReference>
<dbReference type="SMART" id="SM00288">
    <property type="entry name" value="VHS"/>
    <property type="match status" value="1"/>
</dbReference>
<reference evidence="9" key="1">
    <citation type="submission" date="2015-03" db="EMBL/GenBank/DDBJ databases">
        <title>A transcriptome of Araucaria cunninghamii, an australian fine timber species.</title>
        <authorList>
            <person name="Jing Yi C.J.Y."/>
            <person name="Yin San L.Y.S."/>
            <person name="Abdul Karim S.S."/>
            <person name="Wan Azmi N.N."/>
            <person name="Hercus R.R."/>
            <person name="Croft L.L."/>
        </authorList>
    </citation>
    <scope>NUCLEOTIDE SEQUENCE</scope>
    <source>
        <strain evidence="9">MI0301</strain>
        <tissue evidence="9">Leaf</tissue>
    </source>
</reference>
<proteinExistence type="inferred from homology"/>
<dbReference type="GO" id="GO:0043328">
    <property type="term" value="P:protein transport to vacuole involved in ubiquitin-dependent protein catabolic process via the multivesicular body sorting pathway"/>
    <property type="evidence" value="ECO:0007669"/>
    <property type="project" value="InterPro"/>
</dbReference>
<dbReference type="SUPFAM" id="SSF89009">
    <property type="entry name" value="GAT-like domain"/>
    <property type="match status" value="1"/>
</dbReference>
<feature type="region of interest" description="Disordered" evidence="6">
    <location>
        <begin position="302"/>
        <end position="330"/>
    </location>
</feature>
<evidence type="ECO:0000256" key="1">
    <source>
        <dbReference type="ARBA" id="ARBA00004170"/>
    </source>
</evidence>
<dbReference type="EMBL" id="GCKF01044067">
    <property type="protein sequence ID" value="JAG94284.1"/>
    <property type="molecule type" value="Transcribed_RNA"/>
</dbReference>
<dbReference type="InterPro" id="IPR044836">
    <property type="entry name" value="TOL_plant"/>
</dbReference>
<keyword evidence="4" id="KW-0653">Protein transport</keyword>
<organism evidence="9">
    <name type="scientific">Araucaria cunninghamii</name>
    <name type="common">Hoop pine</name>
    <name type="synonym">Moreton Bay pine</name>
    <dbReference type="NCBI Taxonomy" id="56994"/>
    <lineage>
        <taxon>Eukaryota</taxon>
        <taxon>Viridiplantae</taxon>
        <taxon>Streptophyta</taxon>
        <taxon>Embryophyta</taxon>
        <taxon>Tracheophyta</taxon>
        <taxon>Spermatophyta</taxon>
        <taxon>Pinopsida</taxon>
        <taxon>Pinidae</taxon>
        <taxon>Conifers II</taxon>
        <taxon>Araucariales</taxon>
        <taxon>Araucariaceae</taxon>
        <taxon>Araucaria</taxon>
    </lineage>
</organism>
<comment type="subcellular location">
    <subcellularLocation>
        <location evidence="1">Membrane</location>
        <topology evidence="1">Peripheral membrane protein</topology>
    </subcellularLocation>
</comment>
<sequence>MATSLVERATSDMLIGPDWAMNLEICDILNGEPGQAKEVIKTIKKRIVNKNPKIQFLALTLLETLIKNCGDYVHLQVAERDVLHEMVKIVKKKPDLNVREKILELLDTWQEAFGGSKGKYPQYYAAYYELVRAGVEYPPRPESSAPIFTPPQTQPITPYTPQTYGSPGFEETLEASVASDVSGMSLTEIQNARGIADVLTEMLNALDPHSKEGVKQEVIVDLVEQCRTYKQRVMHLVNTSSDEGLLFQGLALNDDLERVLEKHDAILAGAPVSWEKTSTHTPTLVDVNHEDDEMEDDLAQLARRSRSSTQSHQKVGSNAKNQPNAQLPLIPPPRGLEKINTPAQKTKQTVDFLSGDAYESPTAGTPPAASAVNGQYTQSSPVSLSQQATPYLYSSQSGDKDVLTTQSHYGNGRYSSGMSSAQENEYQQFPPHGQESTMDKSSQGLKLSNPAWQSNNPQQATMIYGAQSQNMDVAAQNTPGSLPPAPWDVEHSQSIPQVTDGQQGSLGYDNNVRPVIPPPPSKYNQRQQFFQKHQAYGSGQVMHGYDDSTHTDLIGRMQNISLRDGAYNNNPYETTPYSQQSSTANKQVKPEDKLFEDLVDLAKAKNSTKPSKSGSL</sequence>
<feature type="region of interest" description="Disordered" evidence="6">
    <location>
        <begin position="564"/>
        <end position="592"/>
    </location>
</feature>